<dbReference type="EC" id="3.6.3.-" evidence="9"/>
<dbReference type="SFLD" id="SFLDG00002">
    <property type="entry name" value="C1.7:_P-type_atpase_like"/>
    <property type="match status" value="1"/>
</dbReference>
<dbReference type="Gene3D" id="2.70.150.10">
    <property type="entry name" value="Calcium-transporting ATPase, cytoplasmic transduction domain A"/>
    <property type="match status" value="1"/>
</dbReference>
<feature type="transmembrane region" description="Helical" evidence="7">
    <location>
        <begin position="773"/>
        <end position="794"/>
    </location>
</feature>
<protein>
    <submittedName>
        <fullName evidence="9">E1-E2 family cation-transporting ATPase</fullName>
        <ecNumber evidence="9">3.6.3.-</ecNumber>
    </submittedName>
</protein>
<dbReference type="NCBIfam" id="TIGR01494">
    <property type="entry name" value="ATPase_P-type"/>
    <property type="match status" value="2"/>
</dbReference>
<feature type="transmembrane region" description="Helical" evidence="7">
    <location>
        <begin position="740"/>
        <end position="761"/>
    </location>
</feature>
<evidence type="ECO:0000256" key="1">
    <source>
        <dbReference type="ARBA" id="ARBA00004651"/>
    </source>
</evidence>
<dbReference type="InterPro" id="IPR023214">
    <property type="entry name" value="HAD_sf"/>
</dbReference>
<feature type="transmembrane region" description="Helical" evidence="7">
    <location>
        <begin position="45"/>
        <end position="63"/>
    </location>
</feature>
<dbReference type="Gene3D" id="3.40.1110.10">
    <property type="entry name" value="Calcium-transporting ATPase, cytoplasmic domain N"/>
    <property type="match status" value="2"/>
</dbReference>
<dbReference type="GO" id="GO:0005524">
    <property type="term" value="F:ATP binding"/>
    <property type="evidence" value="ECO:0007669"/>
    <property type="project" value="InterPro"/>
</dbReference>
<dbReference type="InterPro" id="IPR059000">
    <property type="entry name" value="ATPase_P-type_domA"/>
</dbReference>
<dbReference type="Pfam" id="PF00702">
    <property type="entry name" value="Hydrolase"/>
    <property type="match status" value="1"/>
</dbReference>
<dbReference type="PRINTS" id="PR00120">
    <property type="entry name" value="HATPASE"/>
</dbReference>
<comment type="caution">
    <text evidence="9">The sequence shown here is derived from an EMBL/GenBank/DDBJ whole genome shotgun (WGS) entry which is preliminary data.</text>
</comment>
<evidence type="ECO:0000256" key="3">
    <source>
        <dbReference type="ARBA" id="ARBA00022967"/>
    </source>
</evidence>
<dbReference type="InterPro" id="IPR044492">
    <property type="entry name" value="P_typ_ATPase_HD_dom"/>
</dbReference>
<dbReference type="SFLD" id="SFLDF00027">
    <property type="entry name" value="p-type_atpase"/>
    <property type="match status" value="1"/>
</dbReference>
<dbReference type="SUPFAM" id="SSF56784">
    <property type="entry name" value="HAD-like"/>
    <property type="match status" value="1"/>
</dbReference>
<dbReference type="GO" id="GO:0005886">
    <property type="term" value="C:plasma membrane"/>
    <property type="evidence" value="ECO:0007669"/>
    <property type="project" value="UniProtKB-SubCell"/>
</dbReference>
<proteinExistence type="predicted"/>
<evidence type="ECO:0000256" key="5">
    <source>
        <dbReference type="ARBA" id="ARBA00023136"/>
    </source>
</evidence>
<accession>N6WBD1</accession>
<keyword evidence="3" id="KW-1278">Translocase</keyword>
<evidence type="ECO:0000256" key="4">
    <source>
        <dbReference type="ARBA" id="ARBA00022989"/>
    </source>
</evidence>
<evidence type="ECO:0000256" key="2">
    <source>
        <dbReference type="ARBA" id="ARBA00022692"/>
    </source>
</evidence>
<dbReference type="InterPro" id="IPR001757">
    <property type="entry name" value="P_typ_ATPase"/>
</dbReference>
<gene>
    <name evidence="9" type="primary">ctpE</name>
    <name evidence="9" type="ORF">HMPREF9004_1454</name>
</gene>
<dbReference type="eggNOG" id="COG0474">
    <property type="taxonomic scope" value="Bacteria"/>
</dbReference>
<evidence type="ECO:0000313" key="9">
    <source>
        <dbReference type="EMBL" id="ENO17544.1"/>
    </source>
</evidence>
<feature type="compositionally biased region" description="Basic and acidic residues" evidence="6">
    <location>
        <begin position="377"/>
        <end position="419"/>
    </location>
</feature>
<feature type="region of interest" description="Disordered" evidence="6">
    <location>
        <begin position="351"/>
        <end position="419"/>
    </location>
</feature>
<dbReference type="Gene3D" id="3.40.50.1000">
    <property type="entry name" value="HAD superfamily/HAD-like"/>
    <property type="match status" value="2"/>
</dbReference>
<dbReference type="InterPro" id="IPR018303">
    <property type="entry name" value="ATPase_P-typ_P_site"/>
</dbReference>
<feature type="transmembrane region" description="Helical" evidence="7">
    <location>
        <begin position="830"/>
        <end position="848"/>
    </location>
</feature>
<evidence type="ECO:0000256" key="6">
    <source>
        <dbReference type="SAM" id="MobiDB-lite"/>
    </source>
</evidence>
<feature type="transmembrane region" description="Helical" evidence="7">
    <location>
        <begin position="709"/>
        <end position="734"/>
    </location>
</feature>
<dbReference type="AlphaFoldDB" id="N6WBD1"/>
<dbReference type="PANTHER" id="PTHR42861">
    <property type="entry name" value="CALCIUM-TRANSPORTING ATPASE"/>
    <property type="match status" value="1"/>
</dbReference>
<keyword evidence="5 7" id="KW-0472">Membrane</keyword>
<keyword evidence="4 7" id="KW-1133">Transmembrane helix</keyword>
<organism evidence="9 10">
    <name type="scientific">Schaalia cardiffensis F0333</name>
    <dbReference type="NCBI Taxonomy" id="888050"/>
    <lineage>
        <taxon>Bacteria</taxon>
        <taxon>Bacillati</taxon>
        <taxon>Actinomycetota</taxon>
        <taxon>Actinomycetes</taxon>
        <taxon>Actinomycetales</taxon>
        <taxon>Actinomycetaceae</taxon>
        <taxon>Schaalia</taxon>
    </lineage>
</organism>
<dbReference type="EMBL" id="AQHZ01000024">
    <property type="protein sequence ID" value="ENO17544.1"/>
    <property type="molecule type" value="Genomic_DNA"/>
</dbReference>
<dbReference type="PATRIC" id="fig|888050.3.peg.1391"/>
<dbReference type="Pfam" id="PF00122">
    <property type="entry name" value="E1-E2_ATPase"/>
    <property type="match status" value="1"/>
</dbReference>
<dbReference type="GO" id="GO:0016887">
    <property type="term" value="F:ATP hydrolysis activity"/>
    <property type="evidence" value="ECO:0007669"/>
    <property type="project" value="InterPro"/>
</dbReference>
<dbReference type="InterPro" id="IPR036412">
    <property type="entry name" value="HAD-like_sf"/>
</dbReference>
<dbReference type="HOGENOM" id="CLU_002360_5_1_11"/>
<dbReference type="Gene3D" id="1.20.1110.10">
    <property type="entry name" value="Calcium-transporting ATPase, transmembrane domain"/>
    <property type="match status" value="2"/>
</dbReference>
<feature type="transmembrane region" description="Helical" evidence="7">
    <location>
        <begin position="216"/>
        <end position="236"/>
    </location>
</feature>
<dbReference type="Proteomes" id="UP000013015">
    <property type="component" value="Unassembled WGS sequence"/>
</dbReference>
<comment type="subcellular location">
    <subcellularLocation>
        <location evidence="1">Cell membrane</location>
        <topology evidence="1">Multi-pass membrane protein</topology>
    </subcellularLocation>
</comment>
<name>N6WBD1_9ACTO</name>
<keyword evidence="9" id="KW-0378">Hydrolase</keyword>
<feature type="transmembrane region" description="Helical" evidence="7">
    <location>
        <begin position="69"/>
        <end position="87"/>
    </location>
</feature>
<dbReference type="InterPro" id="IPR023299">
    <property type="entry name" value="ATPase_P-typ_cyto_dom_N"/>
</dbReference>
<dbReference type="SUPFAM" id="SSF81665">
    <property type="entry name" value="Calcium ATPase, transmembrane domain M"/>
    <property type="match status" value="1"/>
</dbReference>
<dbReference type="PRINTS" id="PR00119">
    <property type="entry name" value="CATATPASE"/>
</dbReference>
<feature type="domain" description="P-type ATPase A" evidence="8">
    <location>
        <begin position="100"/>
        <end position="198"/>
    </location>
</feature>
<dbReference type="InterPro" id="IPR023298">
    <property type="entry name" value="ATPase_P-typ_TM_dom_sf"/>
</dbReference>
<sequence>MVHTESTQIQGLSEAEVLARVEAGQTNHVRQKTSRSLRSIIRENIFTLFNAILVGAATLVLIFGHPQDVVFGAVMVFNAIIGIVSEVRAKRTLDALAILDAPQALVVREGEERPIPTGDVVLDDVLVLKLGEQVCADGIVLNSSGLEVNESILTGESAPVRKHEGDEVLSGTSVVAGSALVRTTAVGSATYAQGISRKARAYIRTVSHIQVSINRVLRVISALLIPVIILTLWSQTRIADSDTGWNHAIVLAVASVVGMIPQGLVLLTSLNFAIGSATLARRGVLVQELAAVEVLARVDALCLDKTGTLTTGEIIAKDIVLTGDEARGLVALRTLVRDRTNETARAIADYLDDGGGGEAERRREGAGLGEPGNGGARGEREQHGERGKDGVHEGRVERAELRTDGVHEGREQHGEGAELRTNGVHEGREQHGEGAELRTNGVHEGRGDHGQHGIDVAREEREEATWVMPFSSARKWSAFGNEQGAWYLGAPEILSPHSQDSSQDSPFTELIAARTREGMRVVALAHSPGAVQSEELPKQRDVVGIVVLAEELRPDAKDTLDYFAQQKVRVRVISGDNPATVGAIATRAGLGRPDGEPLVIADARDLPDDLLSDEFQKAVITTDVFGRVTPEQKRAMVQALQADGHCVAMTGDGVNDALALKDADLGIAMGNGAQATKAVAQLVLVDSKFSVLPGVVAEGRRIIANMERVSALFLAKTVYAAVIVFACAILALQYPFLPRHFTYIDAFTIGIPAFFLALAPNSRRYVPGFLKRTLALAVPAGVILSAAALSAYLLIGSGRVEGQTGATLSLMIGAVFLLSVTARPFVPWRVALLAAMIAASVLGVLIPFTRHFFALEWPSATQWGIIIACGVLAAALIEISHRAHHGRIHARAEAEGRA</sequence>
<feature type="transmembrane region" description="Helical" evidence="7">
    <location>
        <begin position="248"/>
        <end position="274"/>
    </location>
</feature>
<dbReference type="SFLD" id="SFLDS00003">
    <property type="entry name" value="Haloacid_Dehalogenase"/>
    <property type="match status" value="1"/>
</dbReference>
<dbReference type="STRING" id="888050.HMPREF9004_1454"/>
<evidence type="ECO:0000313" key="10">
    <source>
        <dbReference type="Proteomes" id="UP000013015"/>
    </source>
</evidence>
<feature type="transmembrane region" description="Helical" evidence="7">
    <location>
        <begin position="806"/>
        <end position="823"/>
    </location>
</feature>
<dbReference type="SUPFAM" id="SSF81653">
    <property type="entry name" value="Calcium ATPase, transduction domain A"/>
    <property type="match status" value="1"/>
</dbReference>
<dbReference type="PROSITE" id="PS00154">
    <property type="entry name" value="ATPASE_E1_E2"/>
    <property type="match status" value="1"/>
</dbReference>
<evidence type="ECO:0000259" key="8">
    <source>
        <dbReference type="Pfam" id="PF00122"/>
    </source>
</evidence>
<keyword evidence="2 7" id="KW-0812">Transmembrane</keyword>
<keyword evidence="10" id="KW-1185">Reference proteome</keyword>
<feature type="compositionally biased region" description="Gly residues" evidence="6">
    <location>
        <begin position="366"/>
        <end position="376"/>
    </location>
</feature>
<reference evidence="9 10" key="1">
    <citation type="submission" date="2013-03" db="EMBL/GenBank/DDBJ databases">
        <title>Reference genome for the Human Microbiome Project.</title>
        <authorList>
            <person name="Aqrawi P."/>
            <person name="Ayvaz T."/>
            <person name="Bess C."/>
            <person name="Blankenburg K."/>
            <person name="Coyle M."/>
            <person name="Deng J."/>
            <person name="Forbes L."/>
            <person name="Fowler G."/>
            <person name="Francisco L."/>
            <person name="Fu Q."/>
            <person name="Gibbs R."/>
            <person name="Gross S."/>
            <person name="Gubbala S."/>
            <person name="Hale W."/>
            <person name="Hemphill L."/>
            <person name="Highlander S."/>
            <person name="Hirani K."/>
            <person name="Jackson L."/>
            <person name="Jakkamsetti A."/>
            <person name="Javaid M."/>
            <person name="Jayaseelan J.C."/>
            <person name="Jiang H."/>
            <person name="Joshi V."/>
            <person name="Korchina V."/>
            <person name="Kovar C."/>
            <person name="Lara F."/>
            <person name="Lee S."/>
            <person name="Liu Y."/>
            <person name="Mata R."/>
            <person name="Mathew T."/>
            <person name="Munidasa M."/>
            <person name="Muzny D."/>
            <person name="Nazareth L."/>
            <person name="Ngo R."/>
            <person name="Nguyen L."/>
            <person name="Nguyen N."/>
            <person name="Okwuonu G."/>
            <person name="Ongeri F."/>
            <person name="Palculict T."/>
            <person name="Patil S."/>
            <person name="Petrosino J."/>
            <person name="Pham C."/>
            <person name="Pham P."/>
            <person name="Pu L.-L."/>
            <person name="Qin X."/>
            <person name="Qu J."/>
            <person name="Reid J."/>
            <person name="Ross M."/>
            <person name="Ruth R."/>
            <person name="Saada N."/>
            <person name="San Lucas F."/>
            <person name="Santibanez J."/>
            <person name="Shang Y."/>
            <person name="Simmons D."/>
            <person name="Song X.-Z."/>
            <person name="Tang L.-Y."/>
            <person name="Thornton R."/>
            <person name="Warren J."/>
            <person name="Weissenberger G."/>
            <person name="Wilczek-Boney K."/>
            <person name="Worley K."/>
            <person name="Youmans B."/>
            <person name="Zhang J."/>
            <person name="Zhang L."/>
            <person name="Zhao Z."/>
            <person name="Zhou C."/>
            <person name="Zhu D."/>
            <person name="Zhu Y."/>
        </authorList>
    </citation>
    <scope>NUCLEOTIDE SEQUENCE [LARGE SCALE GENOMIC DNA]</scope>
    <source>
        <strain evidence="9 10">F0333</strain>
    </source>
</reference>
<dbReference type="InterPro" id="IPR008250">
    <property type="entry name" value="ATPase_P-typ_transduc_dom_A_sf"/>
</dbReference>
<evidence type="ECO:0000256" key="7">
    <source>
        <dbReference type="SAM" id="Phobius"/>
    </source>
</evidence>
<feature type="transmembrane region" description="Helical" evidence="7">
    <location>
        <begin position="860"/>
        <end position="879"/>
    </location>
</feature>